<dbReference type="Gene3D" id="2.60.40.10">
    <property type="entry name" value="Immunoglobulins"/>
    <property type="match status" value="2"/>
</dbReference>
<dbReference type="PANTHER" id="PTHR44170">
    <property type="entry name" value="PROTEIN SIDEKICK"/>
    <property type="match status" value="1"/>
</dbReference>
<feature type="region of interest" description="Disordered" evidence="2">
    <location>
        <begin position="76"/>
        <end position="104"/>
    </location>
</feature>
<protein>
    <recommendedName>
        <fullName evidence="3">Fibronectin type-III domain-containing protein</fullName>
    </recommendedName>
</protein>
<proteinExistence type="predicted"/>
<dbReference type="GO" id="GO:0030424">
    <property type="term" value="C:axon"/>
    <property type="evidence" value="ECO:0007669"/>
    <property type="project" value="TreeGrafter"/>
</dbReference>
<dbReference type="Proteomes" id="UP000271889">
    <property type="component" value="Unassembled WGS sequence"/>
</dbReference>
<sequence>MEPADTVSPVKEFWVQYQMDSETEGTQWRTHPVPVQAHPNDRIEGDQRMVSGKATVALQPFGHYVFRVLARNGVGDSSPTRVKDSCITPPKQPDRNPAGVWAKGASPENMVVHWRPMPREEWNGQNFHYKIRYVIS</sequence>
<dbReference type="SUPFAM" id="SSF49265">
    <property type="entry name" value="Fibronectin type III"/>
    <property type="match status" value="1"/>
</dbReference>
<dbReference type="PROSITE" id="PS50853">
    <property type="entry name" value="FN3"/>
    <property type="match status" value="1"/>
</dbReference>
<feature type="domain" description="Fibronectin type-III" evidence="3">
    <location>
        <begin position="1"/>
        <end position="91"/>
    </location>
</feature>
<dbReference type="PANTHER" id="PTHR44170:SF35">
    <property type="entry name" value="NEUROGLIAN"/>
    <property type="match status" value="1"/>
</dbReference>
<dbReference type="CDD" id="cd00063">
    <property type="entry name" value="FN3"/>
    <property type="match status" value="1"/>
</dbReference>
<dbReference type="EMBL" id="UYRV01115061">
    <property type="protein sequence ID" value="VDN29277.1"/>
    <property type="molecule type" value="Genomic_DNA"/>
</dbReference>
<dbReference type="GO" id="GO:0005886">
    <property type="term" value="C:plasma membrane"/>
    <property type="evidence" value="ECO:0007669"/>
    <property type="project" value="TreeGrafter"/>
</dbReference>
<keyword evidence="1" id="KW-1015">Disulfide bond</keyword>
<dbReference type="InterPro" id="IPR013783">
    <property type="entry name" value="Ig-like_fold"/>
</dbReference>
<evidence type="ECO:0000256" key="2">
    <source>
        <dbReference type="SAM" id="MobiDB-lite"/>
    </source>
</evidence>
<dbReference type="OrthoDB" id="6244967at2759"/>
<dbReference type="InterPro" id="IPR036116">
    <property type="entry name" value="FN3_sf"/>
</dbReference>
<evidence type="ECO:0000313" key="5">
    <source>
        <dbReference type="Proteomes" id="UP000271889"/>
    </source>
</evidence>
<dbReference type="InterPro" id="IPR003961">
    <property type="entry name" value="FN3_dom"/>
</dbReference>
<organism evidence="4 5">
    <name type="scientific">Cylicostephanus goldi</name>
    <name type="common">Nematode worm</name>
    <dbReference type="NCBI Taxonomy" id="71465"/>
    <lineage>
        <taxon>Eukaryota</taxon>
        <taxon>Metazoa</taxon>
        <taxon>Ecdysozoa</taxon>
        <taxon>Nematoda</taxon>
        <taxon>Chromadorea</taxon>
        <taxon>Rhabditida</taxon>
        <taxon>Rhabditina</taxon>
        <taxon>Rhabditomorpha</taxon>
        <taxon>Strongyloidea</taxon>
        <taxon>Strongylidae</taxon>
        <taxon>Cylicostephanus</taxon>
    </lineage>
</organism>
<dbReference type="GO" id="GO:0007411">
    <property type="term" value="P:axon guidance"/>
    <property type="evidence" value="ECO:0007669"/>
    <property type="project" value="TreeGrafter"/>
</dbReference>
<name>A0A3P7N3M8_CYLGO</name>
<evidence type="ECO:0000313" key="4">
    <source>
        <dbReference type="EMBL" id="VDN29277.1"/>
    </source>
</evidence>
<accession>A0A3P7N3M8</accession>
<keyword evidence="5" id="KW-1185">Reference proteome</keyword>
<dbReference type="AlphaFoldDB" id="A0A3P7N3M8"/>
<evidence type="ECO:0000256" key="1">
    <source>
        <dbReference type="ARBA" id="ARBA00023157"/>
    </source>
</evidence>
<evidence type="ECO:0000259" key="3">
    <source>
        <dbReference type="PROSITE" id="PS50853"/>
    </source>
</evidence>
<gene>
    <name evidence="4" type="ORF">CGOC_LOCUS11213</name>
</gene>
<reference evidence="4 5" key="1">
    <citation type="submission" date="2018-11" db="EMBL/GenBank/DDBJ databases">
        <authorList>
            <consortium name="Pathogen Informatics"/>
        </authorList>
    </citation>
    <scope>NUCLEOTIDE SEQUENCE [LARGE SCALE GENOMIC DNA]</scope>
</reference>
<dbReference type="GO" id="GO:0098609">
    <property type="term" value="P:cell-cell adhesion"/>
    <property type="evidence" value="ECO:0007669"/>
    <property type="project" value="TreeGrafter"/>
</dbReference>